<dbReference type="Pfam" id="PF01180">
    <property type="entry name" value="DHO_dh"/>
    <property type="match status" value="1"/>
</dbReference>
<dbReference type="Proteomes" id="UP000292564">
    <property type="component" value="Unassembled WGS sequence"/>
</dbReference>
<dbReference type="UniPathway" id="UPA00070"/>
<reference evidence="8 9" key="1">
    <citation type="submission" date="2019-02" db="EMBL/GenBank/DDBJ databases">
        <title>Sequencing the genomes of 1000 actinobacteria strains.</title>
        <authorList>
            <person name="Klenk H.-P."/>
        </authorList>
    </citation>
    <scope>NUCLEOTIDE SEQUENCE [LARGE SCALE GENOMIC DNA]</scope>
    <source>
        <strain evidence="8 9">DSM 45162</strain>
    </source>
</reference>
<protein>
    <submittedName>
        <fullName evidence="8">Dihydroorotate dehydrogenase (Fumarate)</fullName>
    </submittedName>
</protein>
<gene>
    <name evidence="8" type="ORF">EV385_5125</name>
</gene>
<keyword evidence="9" id="KW-1185">Reference proteome</keyword>
<organism evidence="8 9">
    <name type="scientific">Krasilnikovia cinnamomea</name>
    <dbReference type="NCBI Taxonomy" id="349313"/>
    <lineage>
        <taxon>Bacteria</taxon>
        <taxon>Bacillati</taxon>
        <taxon>Actinomycetota</taxon>
        <taxon>Actinomycetes</taxon>
        <taxon>Micromonosporales</taxon>
        <taxon>Micromonosporaceae</taxon>
        <taxon>Krasilnikovia</taxon>
    </lineage>
</organism>
<dbReference type="OrthoDB" id="9794954at2"/>
<dbReference type="SUPFAM" id="SSF51395">
    <property type="entry name" value="FMN-linked oxidoreductases"/>
    <property type="match status" value="1"/>
</dbReference>
<keyword evidence="5" id="KW-0665">Pyrimidine biosynthesis</keyword>
<dbReference type="PANTHER" id="PTHR48109">
    <property type="entry name" value="DIHYDROOROTATE DEHYDROGENASE (QUINONE), MITOCHONDRIAL-RELATED"/>
    <property type="match status" value="1"/>
</dbReference>
<dbReference type="AlphaFoldDB" id="A0A4Q7ZRU7"/>
<dbReference type="GO" id="GO:0006207">
    <property type="term" value="P:'de novo' pyrimidine nucleobase biosynthetic process"/>
    <property type="evidence" value="ECO:0007669"/>
    <property type="project" value="TreeGrafter"/>
</dbReference>
<name>A0A4Q7ZRU7_9ACTN</name>
<dbReference type="InterPro" id="IPR050074">
    <property type="entry name" value="DHO_dehydrogenase"/>
</dbReference>
<evidence type="ECO:0000256" key="3">
    <source>
        <dbReference type="ARBA" id="ARBA00022630"/>
    </source>
</evidence>
<keyword evidence="3" id="KW-0285">Flavoprotein</keyword>
<keyword evidence="6" id="KW-0560">Oxidoreductase</keyword>
<evidence type="ECO:0000256" key="5">
    <source>
        <dbReference type="ARBA" id="ARBA00022975"/>
    </source>
</evidence>
<comment type="cofactor">
    <cofactor evidence="1">
        <name>FMN</name>
        <dbReference type="ChEBI" id="CHEBI:58210"/>
    </cofactor>
</comment>
<dbReference type="GO" id="GO:0004152">
    <property type="term" value="F:dihydroorotate dehydrogenase activity"/>
    <property type="evidence" value="ECO:0007669"/>
    <property type="project" value="InterPro"/>
</dbReference>
<evidence type="ECO:0000259" key="7">
    <source>
        <dbReference type="Pfam" id="PF01180"/>
    </source>
</evidence>
<comment type="caution">
    <text evidence="8">The sequence shown here is derived from an EMBL/GenBank/DDBJ whole genome shotgun (WGS) entry which is preliminary data.</text>
</comment>
<dbReference type="InterPro" id="IPR013785">
    <property type="entry name" value="Aldolase_TIM"/>
</dbReference>
<dbReference type="Gene3D" id="3.20.20.70">
    <property type="entry name" value="Aldolase class I"/>
    <property type="match status" value="1"/>
</dbReference>
<dbReference type="InterPro" id="IPR012135">
    <property type="entry name" value="Dihydroorotate_DH_1_2"/>
</dbReference>
<dbReference type="CDD" id="cd04739">
    <property type="entry name" value="DHOD_like"/>
    <property type="match status" value="1"/>
</dbReference>
<keyword evidence="4" id="KW-0288">FMN</keyword>
<evidence type="ECO:0000313" key="9">
    <source>
        <dbReference type="Proteomes" id="UP000292564"/>
    </source>
</evidence>
<evidence type="ECO:0000256" key="4">
    <source>
        <dbReference type="ARBA" id="ARBA00022643"/>
    </source>
</evidence>
<sequence length="334" mass="35809">MDLTTTYLGLALRNPLVASASPLSQSVAGVERLAAAGVGAIVLPSLFEEQVREEAERTERLLDHAGELSAESLTMFPPPPDGSGHATRYLSLVRRAAEAVDVPVIASLNGVTAGGWIHYAAELQAAGAAAVELNIYHLPGDPRTTGREVEARHLEILTAVKAAVTVPVAVKLTPYFSSIGDMALRLDEAGADGLVLFNRFMQPDVDTETLKVTAVVELSQPVEARLPRAWIALLSGRVRASLAATTGVEDATDVVKFLLAGADVVMTASALLRHDPGYARVMLDGLRDWMDRKGFQSVADLRGRLRVPVEPDQAGFERSRYVAAMHDARQRYGP</sequence>
<evidence type="ECO:0000256" key="6">
    <source>
        <dbReference type="ARBA" id="ARBA00023002"/>
    </source>
</evidence>
<dbReference type="EMBL" id="SHKY01000001">
    <property type="protein sequence ID" value="RZU53225.1"/>
    <property type="molecule type" value="Genomic_DNA"/>
</dbReference>
<comment type="pathway">
    <text evidence="2">Pyrimidine metabolism; UMP biosynthesis via de novo pathway.</text>
</comment>
<evidence type="ECO:0000256" key="1">
    <source>
        <dbReference type="ARBA" id="ARBA00001917"/>
    </source>
</evidence>
<dbReference type="RefSeq" id="WP_130511736.1">
    <property type="nucleotide sequence ID" value="NZ_SHKY01000001.1"/>
</dbReference>
<dbReference type="GO" id="GO:0005737">
    <property type="term" value="C:cytoplasm"/>
    <property type="evidence" value="ECO:0007669"/>
    <property type="project" value="InterPro"/>
</dbReference>
<dbReference type="GO" id="GO:0044205">
    <property type="term" value="P:'de novo' UMP biosynthetic process"/>
    <property type="evidence" value="ECO:0007669"/>
    <property type="project" value="UniProtKB-UniPathway"/>
</dbReference>
<evidence type="ECO:0000256" key="2">
    <source>
        <dbReference type="ARBA" id="ARBA00004725"/>
    </source>
</evidence>
<accession>A0A4Q7ZRU7</accession>
<feature type="domain" description="Dihydroorotate dehydrogenase catalytic" evidence="7">
    <location>
        <begin position="3"/>
        <end position="289"/>
    </location>
</feature>
<dbReference type="NCBIfam" id="NF005741">
    <property type="entry name" value="PRK07565.1"/>
    <property type="match status" value="1"/>
</dbReference>
<dbReference type="PIRSF" id="PIRSF000164">
    <property type="entry name" value="DHO_oxidase"/>
    <property type="match status" value="1"/>
</dbReference>
<proteinExistence type="predicted"/>
<dbReference type="PANTHER" id="PTHR48109:SF3">
    <property type="entry name" value="SLL0744 PROTEIN"/>
    <property type="match status" value="1"/>
</dbReference>
<evidence type="ECO:0000313" key="8">
    <source>
        <dbReference type="EMBL" id="RZU53225.1"/>
    </source>
</evidence>
<dbReference type="InterPro" id="IPR005720">
    <property type="entry name" value="Dihydroorotate_DH_cat"/>
</dbReference>